<dbReference type="CDD" id="cd06724">
    <property type="entry name" value="PDZ2_Dlg1-2-4-like"/>
    <property type="match status" value="1"/>
</dbReference>
<dbReference type="SMART" id="SM00072">
    <property type="entry name" value="GuKc"/>
    <property type="match status" value="1"/>
</dbReference>
<dbReference type="CDD" id="cd06723">
    <property type="entry name" value="PDZ1_Dlg1-2-4-like"/>
    <property type="match status" value="1"/>
</dbReference>
<evidence type="ECO:0000256" key="4">
    <source>
        <dbReference type="ARBA" id="ARBA00023136"/>
    </source>
</evidence>
<dbReference type="CDD" id="cd00071">
    <property type="entry name" value="GMPK"/>
    <property type="match status" value="1"/>
</dbReference>
<dbReference type="Gene3D" id="3.30.63.10">
    <property type="entry name" value="Guanylate Kinase phosphate binding domain"/>
    <property type="match status" value="1"/>
</dbReference>
<reference evidence="10 11" key="1">
    <citation type="journal article" date="2022" name="Nat. Ecol. Evol.">
        <title>A masculinizing supergene underlies an exaggerated male reproductive morph in a spider.</title>
        <authorList>
            <person name="Hendrickx F."/>
            <person name="De Corte Z."/>
            <person name="Sonet G."/>
            <person name="Van Belleghem S.M."/>
            <person name="Kostlbacher S."/>
            <person name="Vangestel C."/>
        </authorList>
    </citation>
    <scope>NUCLEOTIDE SEQUENCE [LARGE SCALE GENOMIC DNA]</scope>
    <source>
        <strain evidence="10">W744_W776</strain>
    </source>
</reference>
<keyword evidence="11" id="KW-1185">Reference proteome</keyword>
<dbReference type="InterPro" id="IPR008145">
    <property type="entry name" value="GK/Ca_channel_bsu"/>
</dbReference>
<evidence type="ECO:0000313" key="10">
    <source>
        <dbReference type="EMBL" id="KAG8185767.1"/>
    </source>
</evidence>
<gene>
    <name evidence="10" type="ORF">JTE90_000750</name>
</gene>
<evidence type="ECO:0000313" key="11">
    <source>
        <dbReference type="Proteomes" id="UP000827092"/>
    </source>
</evidence>
<dbReference type="PROSITE" id="PS50052">
    <property type="entry name" value="GUANYLATE_KINASE_2"/>
    <property type="match status" value="1"/>
</dbReference>
<dbReference type="InterPro" id="IPR001478">
    <property type="entry name" value="PDZ"/>
</dbReference>
<evidence type="ECO:0000256" key="2">
    <source>
        <dbReference type="ARBA" id="ARBA00022443"/>
    </source>
</evidence>
<dbReference type="GO" id="GO:0016323">
    <property type="term" value="C:basolateral plasma membrane"/>
    <property type="evidence" value="ECO:0007669"/>
    <property type="project" value="TreeGrafter"/>
</dbReference>
<dbReference type="GO" id="GO:0043113">
    <property type="term" value="P:receptor clustering"/>
    <property type="evidence" value="ECO:0007669"/>
    <property type="project" value="TreeGrafter"/>
</dbReference>
<dbReference type="SMART" id="SM00326">
    <property type="entry name" value="SH3"/>
    <property type="match status" value="1"/>
</dbReference>
<dbReference type="InterPro" id="IPR036034">
    <property type="entry name" value="PDZ_sf"/>
</dbReference>
<evidence type="ECO:0000259" key="8">
    <source>
        <dbReference type="PROSITE" id="PS50052"/>
    </source>
</evidence>
<feature type="compositionally biased region" description="Low complexity" evidence="6">
    <location>
        <begin position="33"/>
        <end position="46"/>
    </location>
</feature>
<dbReference type="FunFam" id="2.30.42.10:FF:000002">
    <property type="entry name" value="Disks large homolog 4 isoform 2"/>
    <property type="match status" value="1"/>
</dbReference>
<dbReference type="PANTHER" id="PTHR23119">
    <property type="entry name" value="DISCS LARGE"/>
    <property type="match status" value="1"/>
</dbReference>
<dbReference type="SUPFAM" id="SSF52540">
    <property type="entry name" value="P-loop containing nucleoside triphosphate hydrolases"/>
    <property type="match status" value="1"/>
</dbReference>
<dbReference type="GO" id="GO:0098609">
    <property type="term" value="P:cell-cell adhesion"/>
    <property type="evidence" value="ECO:0007669"/>
    <property type="project" value="TreeGrafter"/>
</dbReference>
<dbReference type="GO" id="GO:0007268">
    <property type="term" value="P:chemical synaptic transmission"/>
    <property type="evidence" value="ECO:0007669"/>
    <property type="project" value="InterPro"/>
</dbReference>
<feature type="domain" description="Guanylate kinase-like" evidence="8">
    <location>
        <begin position="669"/>
        <end position="844"/>
    </location>
</feature>
<dbReference type="SMART" id="SM00228">
    <property type="entry name" value="PDZ"/>
    <property type="match status" value="3"/>
</dbReference>
<feature type="domain" description="SH3" evidence="7">
    <location>
        <begin position="504"/>
        <end position="574"/>
    </location>
</feature>
<accession>A0AAV6UMX7</accession>
<evidence type="ECO:0000259" key="9">
    <source>
        <dbReference type="PROSITE" id="PS50106"/>
    </source>
</evidence>
<dbReference type="SUPFAM" id="SSF50156">
    <property type="entry name" value="PDZ domain-like"/>
    <property type="match status" value="3"/>
</dbReference>
<dbReference type="Proteomes" id="UP000827092">
    <property type="component" value="Unassembled WGS sequence"/>
</dbReference>
<dbReference type="GO" id="GO:0099072">
    <property type="term" value="P:regulation of postsynaptic membrane neurotransmitter receptor levels"/>
    <property type="evidence" value="ECO:0007669"/>
    <property type="project" value="TreeGrafter"/>
</dbReference>
<dbReference type="InterPro" id="IPR020590">
    <property type="entry name" value="Guanylate_kinase_CS"/>
</dbReference>
<keyword evidence="4" id="KW-0472">Membrane</keyword>
<dbReference type="AlphaFoldDB" id="A0AAV6UMX7"/>
<dbReference type="PROSITE" id="PS50002">
    <property type="entry name" value="SH3"/>
    <property type="match status" value="1"/>
</dbReference>
<dbReference type="InterPro" id="IPR036028">
    <property type="entry name" value="SH3-like_dom_sf"/>
</dbReference>
<feature type="region of interest" description="Disordered" evidence="6">
    <location>
        <begin position="90"/>
        <end position="109"/>
    </location>
</feature>
<dbReference type="PROSITE" id="PS00856">
    <property type="entry name" value="GUANYLATE_KINASE_1"/>
    <property type="match status" value="1"/>
</dbReference>
<dbReference type="InterPro" id="IPR001452">
    <property type="entry name" value="SH3_domain"/>
</dbReference>
<feature type="region of interest" description="Disordered" evidence="6">
    <location>
        <begin position="614"/>
        <end position="652"/>
    </location>
</feature>
<dbReference type="InterPro" id="IPR050614">
    <property type="entry name" value="Synaptic_Scaffolding_LAP-MAGUK"/>
</dbReference>
<dbReference type="FunFam" id="2.30.42.10:FF:000001">
    <property type="entry name" value="Disks large homolog 1 isoform 2"/>
    <property type="match status" value="1"/>
</dbReference>
<dbReference type="GO" id="GO:0097120">
    <property type="term" value="P:receptor localization to synapse"/>
    <property type="evidence" value="ECO:0007669"/>
    <property type="project" value="TreeGrafter"/>
</dbReference>
<dbReference type="Pfam" id="PF00625">
    <property type="entry name" value="Guanylate_kin"/>
    <property type="match status" value="1"/>
</dbReference>
<feature type="domain" description="PDZ" evidence="9">
    <location>
        <begin position="251"/>
        <end position="338"/>
    </location>
</feature>
<comment type="caution">
    <text evidence="10">The sequence shown here is derived from an EMBL/GenBank/DDBJ whole genome shotgun (WGS) entry which is preliminary data.</text>
</comment>
<feature type="compositionally biased region" description="Basic and acidic residues" evidence="6">
    <location>
        <begin position="614"/>
        <end position="631"/>
    </location>
</feature>
<sequence length="859" mass="95260">MIDWVSIVRTSRRRFSSYKYIPGRIRKRKKKQQAAAAAAEAAAKVESPPKPPPSQGCPCCYLSRKYRYDEDEPLKDFSGLDGLPRSLLESRISDNAPPSLPDSPRRNTDAWLLPDYDQAQTPLLGSERYANGEEDWEYEEITLERSGTGLGFSIAGGVDNPHIGDDPSIYITKLIAGGAAAADGRLQVNDIIVKVNETHVVDVPHCVAVDALKRAGNQVRLLVKRIRGPHHHHHHPVSVEPRNSLGTPVLEIELVKGSKGLGFSIAGGIGNQHVPGDDGIYITKVMDGGAAAVDGRLQVGDKLMAVGDVNLERVTHEDAVATLKATSEHVVLTVAKSRIPPDYFTNHSTTPPSYMEDASSPMSLPMSKYGSDSLMNTILPKVATDENFTRDPRKVILNKGCTGLGFNIVGGEDGEGIFISFILTGGPADISGELKRGDQILSVNNVDLRHATHEQAAAALKGAGQTVTMVVQYRPEEYNRFEAKIHELREQMLNTSGSLRTSQKRSLYVRALFDYDPSKDSGLPSRGLAFQLGDVLHVLNASDDEWWQATKILPGGREEGIGIVPSKRRVERKEKARLKSVKFQGKSSVNDGKSTLDRKKKNFSFSRKFPFMKSKENAGEDGSDVEREGSPTKEMNISNTSDPETSSLRGTEEPVLSYEAVVQQEISYARPIIILGPLKDRINDDLISEYPDKFASCVPHTTRPKRDYEVDGRDYHFVESREQMERDIQNHLFIEAGQYNDNLYGTSVASVREMADKGKHCILDVSGNAIKRLQMASLYAIAIFVKPKSMEAIMEFNKRITEEQARKTFERSLKLEQEFAEYFTAVVQGETPEHIYERIKEVIRDESGPTIWVPASEKL</sequence>
<dbReference type="PROSITE" id="PS50106">
    <property type="entry name" value="PDZ"/>
    <property type="match status" value="3"/>
</dbReference>
<dbReference type="FunFam" id="3.30.63.10:FF:000001">
    <property type="entry name" value="Disks large homolog 1 isoform 2"/>
    <property type="match status" value="1"/>
</dbReference>
<dbReference type="PANTHER" id="PTHR23119:SF51">
    <property type="entry name" value="DISKS LARGE 1 TUMOR SUPPRESSOR PROTEIN"/>
    <property type="match status" value="1"/>
</dbReference>
<dbReference type="CDD" id="cd06795">
    <property type="entry name" value="PDZ3_Dlg1-2-4-like"/>
    <property type="match status" value="1"/>
</dbReference>
<dbReference type="Pfam" id="PF07653">
    <property type="entry name" value="SH3_2"/>
    <property type="match status" value="1"/>
</dbReference>
<dbReference type="GO" id="GO:0098839">
    <property type="term" value="C:postsynaptic density membrane"/>
    <property type="evidence" value="ECO:0007669"/>
    <property type="project" value="TreeGrafter"/>
</dbReference>
<name>A0AAV6UMX7_9ARAC</name>
<dbReference type="EMBL" id="JAFNEN010000325">
    <property type="protein sequence ID" value="KAG8185767.1"/>
    <property type="molecule type" value="Genomic_DNA"/>
</dbReference>
<proteinExistence type="predicted"/>
<evidence type="ECO:0000256" key="5">
    <source>
        <dbReference type="PROSITE-ProRule" id="PRU00192"/>
    </source>
</evidence>
<keyword evidence="3" id="KW-0677">Repeat</keyword>
<feature type="domain" description="PDZ" evidence="9">
    <location>
        <begin position="140"/>
        <end position="227"/>
    </location>
</feature>
<dbReference type="CDD" id="cd11861">
    <property type="entry name" value="SH3_DLG-like"/>
    <property type="match status" value="1"/>
</dbReference>
<dbReference type="GO" id="GO:0043005">
    <property type="term" value="C:neuron projection"/>
    <property type="evidence" value="ECO:0007669"/>
    <property type="project" value="InterPro"/>
</dbReference>
<protein>
    <submittedName>
        <fullName evidence="10">Uncharacterized protein</fullName>
    </submittedName>
</protein>
<evidence type="ECO:0000256" key="3">
    <source>
        <dbReference type="ARBA" id="ARBA00022737"/>
    </source>
</evidence>
<evidence type="ECO:0000256" key="6">
    <source>
        <dbReference type="SAM" id="MobiDB-lite"/>
    </source>
</evidence>
<dbReference type="Gene3D" id="3.40.50.300">
    <property type="entry name" value="P-loop containing nucleotide triphosphate hydrolases"/>
    <property type="match status" value="1"/>
</dbReference>
<keyword evidence="2 5" id="KW-0728">SH3 domain</keyword>
<dbReference type="InterPro" id="IPR008144">
    <property type="entry name" value="Guanylate_kin-like_dom"/>
</dbReference>
<dbReference type="GO" id="GO:0045197">
    <property type="term" value="P:establishment or maintenance of epithelial cell apical/basal polarity"/>
    <property type="evidence" value="ECO:0007669"/>
    <property type="project" value="TreeGrafter"/>
</dbReference>
<dbReference type="Pfam" id="PF00595">
    <property type="entry name" value="PDZ"/>
    <property type="match status" value="3"/>
</dbReference>
<dbReference type="GO" id="GO:0019901">
    <property type="term" value="F:protein kinase binding"/>
    <property type="evidence" value="ECO:0007669"/>
    <property type="project" value="TreeGrafter"/>
</dbReference>
<feature type="compositionally biased region" description="Polar residues" evidence="6">
    <location>
        <begin position="633"/>
        <end position="649"/>
    </location>
</feature>
<dbReference type="SUPFAM" id="SSF50044">
    <property type="entry name" value="SH3-domain"/>
    <property type="match status" value="1"/>
</dbReference>
<dbReference type="GO" id="GO:0031594">
    <property type="term" value="C:neuromuscular junction"/>
    <property type="evidence" value="ECO:0007669"/>
    <property type="project" value="InterPro"/>
</dbReference>
<dbReference type="FunFam" id="2.30.42.10:FF:000091">
    <property type="entry name" value="disks large homolog 1 isoform X8"/>
    <property type="match status" value="1"/>
</dbReference>
<organism evidence="10 11">
    <name type="scientific">Oedothorax gibbosus</name>
    <dbReference type="NCBI Taxonomy" id="931172"/>
    <lineage>
        <taxon>Eukaryota</taxon>
        <taxon>Metazoa</taxon>
        <taxon>Ecdysozoa</taxon>
        <taxon>Arthropoda</taxon>
        <taxon>Chelicerata</taxon>
        <taxon>Arachnida</taxon>
        <taxon>Araneae</taxon>
        <taxon>Araneomorphae</taxon>
        <taxon>Entelegynae</taxon>
        <taxon>Araneoidea</taxon>
        <taxon>Linyphiidae</taxon>
        <taxon>Erigoninae</taxon>
        <taxon>Oedothorax</taxon>
    </lineage>
</organism>
<dbReference type="PIRSF" id="PIRSF001741">
    <property type="entry name" value="MAGUK_DLGH"/>
    <property type="match status" value="1"/>
</dbReference>
<evidence type="ECO:0000259" key="7">
    <source>
        <dbReference type="PROSITE" id="PS50002"/>
    </source>
</evidence>
<evidence type="ECO:0000256" key="1">
    <source>
        <dbReference type="ARBA" id="ARBA00004370"/>
    </source>
</evidence>
<comment type="subcellular location">
    <subcellularLocation>
        <location evidence="1">Membrane</location>
    </subcellularLocation>
</comment>
<feature type="domain" description="PDZ" evidence="9">
    <location>
        <begin position="394"/>
        <end position="475"/>
    </location>
</feature>
<dbReference type="Gene3D" id="2.30.42.10">
    <property type="match status" value="3"/>
</dbReference>
<dbReference type="InterPro" id="IPR027417">
    <property type="entry name" value="P-loop_NTPase"/>
</dbReference>
<dbReference type="Gene3D" id="2.30.30.40">
    <property type="entry name" value="SH3 Domains"/>
    <property type="match status" value="2"/>
</dbReference>
<dbReference type="InterPro" id="IPR016313">
    <property type="entry name" value="DLG1-like"/>
</dbReference>
<feature type="region of interest" description="Disordered" evidence="6">
    <location>
        <begin position="29"/>
        <end position="56"/>
    </location>
</feature>
<dbReference type="FunFam" id="3.40.50.300:FF:001402">
    <property type="entry name" value="Discs, large homolog 3 (Drosophila)"/>
    <property type="match status" value="1"/>
</dbReference>